<accession>A0A1G8D7F8</accession>
<organism evidence="5 6">
    <name type="scientific">Rhodococcus triatomae</name>
    <dbReference type="NCBI Taxonomy" id="300028"/>
    <lineage>
        <taxon>Bacteria</taxon>
        <taxon>Bacillati</taxon>
        <taxon>Actinomycetota</taxon>
        <taxon>Actinomycetes</taxon>
        <taxon>Mycobacteriales</taxon>
        <taxon>Nocardiaceae</taxon>
        <taxon>Rhodococcus</taxon>
    </lineage>
</organism>
<dbReference type="SUPFAM" id="SSF110738">
    <property type="entry name" value="Glycerate kinase I"/>
    <property type="match status" value="1"/>
</dbReference>
<dbReference type="PANTHER" id="PTHR21599">
    <property type="entry name" value="GLYCERATE KINASE"/>
    <property type="match status" value="1"/>
</dbReference>
<dbReference type="Gene3D" id="3.90.1510.10">
    <property type="entry name" value="Glycerate kinase, domain 2"/>
    <property type="match status" value="2"/>
</dbReference>
<dbReference type="InterPro" id="IPR004381">
    <property type="entry name" value="Glycerate_kinase"/>
</dbReference>
<dbReference type="InterPro" id="IPR036129">
    <property type="entry name" value="Glycerate_kinase_sf"/>
</dbReference>
<reference evidence="5 6" key="1">
    <citation type="submission" date="2016-10" db="EMBL/GenBank/DDBJ databases">
        <authorList>
            <person name="de Groot N.N."/>
        </authorList>
    </citation>
    <scope>NUCLEOTIDE SEQUENCE [LARGE SCALE GENOMIC DNA]</scope>
    <source>
        <strain evidence="5 6">DSM 44892</strain>
    </source>
</reference>
<evidence type="ECO:0000256" key="3">
    <source>
        <dbReference type="ARBA" id="ARBA00022777"/>
    </source>
</evidence>
<evidence type="ECO:0000313" key="5">
    <source>
        <dbReference type="EMBL" id="SDH53666.1"/>
    </source>
</evidence>
<dbReference type="Proteomes" id="UP000183263">
    <property type="component" value="Unassembled WGS sequence"/>
</dbReference>
<name>A0A1G8D7F8_9NOCA</name>
<dbReference type="AlphaFoldDB" id="A0A1G8D7F8"/>
<dbReference type="GO" id="GO:0008887">
    <property type="term" value="F:glycerate kinase activity"/>
    <property type="evidence" value="ECO:0007669"/>
    <property type="project" value="UniProtKB-UniRule"/>
</dbReference>
<evidence type="ECO:0000313" key="6">
    <source>
        <dbReference type="Proteomes" id="UP000183263"/>
    </source>
</evidence>
<dbReference type="Pfam" id="PF02595">
    <property type="entry name" value="Gly_kinase"/>
    <property type="match status" value="2"/>
</dbReference>
<protein>
    <submittedName>
        <fullName evidence="5">Glycerate kinase</fullName>
    </submittedName>
</protein>
<comment type="similarity">
    <text evidence="1 4">Belongs to the glycerate kinase type-1 family.</text>
</comment>
<evidence type="ECO:0000256" key="1">
    <source>
        <dbReference type="ARBA" id="ARBA00006284"/>
    </source>
</evidence>
<dbReference type="PIRSF" id="PIRSF006078">
    <property type="entry name" value="GlxK"/>
    <property type="match status" value="1"/>
</dbReference>
<dbReference type="InterPro" id="IPR018193">
    <property type="entry name" value="Glyc_kinase_flavodox-like_fold"/>
</dbReference>
<evidence type="ECO:0000256" key="4">
    <source>
        <dbReference type="PIRNR" id="PIRNR006078"/>
    </source>
</evidence>
<dbReference type="OrthoDB" id="9774290at2"/>
<dbReference type="Gene3D" id="3.40.50.10350">
    <property type="entry name" value="Glycerate kinase, domain 1"/>
    <property type="match status" value="2"/>
</dbReference>
<keyword evidence="2 4" id="KW-0808">Transferase</keyword>
<proteinExistence type="inferred from homology"/>
<keyword evidence="6" id="KW-1185">Reference proteome</keyword>
<dbReference type="RefSeq" id="WP_072737702.1">
    <property type="nucleotide sequence ID" value="NZ_CP048813.1"/>
</dbReference>
<dbReference type="GO" id="GO:0031388">
    <property type="term" value="P:organic acid phosphorylation"/>
    <property type="evidence" value="ECO:0007669"/>
    <property type="project" value="UniProtKB-UniRule"/>
</dbReference>
<gene>
    <name evidence="5" type="ORF">SAMN05444695_102225</name>
</gene>
<dbReference type="PANTHER" id="PTHR21599:SF0">
    <property type="entry name" value="GLYCERATE KINASE"/>
    <property type="match status" value="1"/>
</dbReference>
<keyword evidence="3 4" id="KW-0418">Kinase</keyword>
<sequence>MRVMIAPDSFGETLTSAQACAAIAAGWARVRPADEAVPVPQSDGGPGFVDVLAASGGRVQQARVSGPLDDETTAQWLLDGDTAYLESAQACGLGLLGRVPDDDTALRAHSRGVGQLVRAALDAGAHRIVLGLGGSSCTDGGRGLVEALGGWDAALRALDGVDLVAATDVENTLLGPHGAAYVFGPQKGAGARTVRVLEDANAEWAARLDGWGHAVADAPGAGAAGGIGAALLALGAQRASGARVVADRSGQDEQLAAADLLVTGEGRLDRQSLRGKAVIALASAARAASVPTVCVAGQVELTTAELSEAGIEAAYSLVEHAGTLERALSDAENQLMSLAASVAGTRPEP</sequence>
<dbReference type="InterPro" id="IPR018197">
    <property type="entry name" value="Glycerate_kinase_RE-like"/>
</dbReference>
<dbReference type="EMBL" id="FNDN01000002">
    <property type="protein sequence ID" value="SDH53666.1"/>
    <property type="molecule type" value="Genomic_DNA"/>
</dbReference>
<evidence type="ECO:0000256" key="2">
    <source>
        <dbReference type="ARBA" id="ARBA00022679"/>
    </source>
</evidence>